<organism evidence="4 5">
    <name type="scientific">Chlamydomonas eustigma</name>
    <dbReference type="NCBI Taxonomy" id="1157962"/>
    <lineage>
        <taxon>Eukaryota</taxon>
        <taxon>Viridiplantae</taxon>
        <taxon>Chlorophyta</taxon>
        <taxon>core chlorophytes</taxon>
        <taxon>Chlorophyceae</taxon>
        <taxon>CS clade</taxon>
        <taxon>Chlamydomonadales</taxon>
        <taxon>Chlamydomonadaceae</taxon>
        <taxon>Chlamydomonas</taxon>
    </lineage>
</organism>
<keyword evidence="5" id="KW-1185">Reference proteome</keyword>
<evidence type="ECO:0000259" key="3">
    <source>
        <dbReference type="Pfam" id="PF07985"/>
    </source>
</evidence>
<gene>
    <name evidence="4" type="ORF">CEUSTIGMA_g4594.t1</name>
</gene>
<proteinExistence type="inferred from homology"/>
<evidence type="ECO:0000256" key="2">
    <source>
        <dbReference type="SAM" id="MobiDB-lite"/>
    </source>
</evidence>
<protein>
    <recommendedName>
        <fullName evidence="3">SRR1-like domain-containing protein</fullName>
    </recommendedName>
</protein>
<reference evidence="4 5" key="1">
    <citation type="submission" date="2017-08" db="EMBL/GenBank/DDBJ databases">
        <title>Acidophilic green algal genome provides insights into adaptation to an acidic environment.</title>
        <authorList>
            <person name="Hirooka S."/>
            <person name="Hirose Y."/>
            <person name="Kanesaki Y."/>
            <person name="Higuchi S."/>
            <person name="Fujiwara T."/>
            <person name="Onuma R."/>
            <person name="Era A."/>
            <person name="Ohbayashi R."/>
            <person name="Uzuka A."/>
            <person name="Nozaki H."/>
            <person name="Yoshikawa H."/>
            <person name="Miyagishima S.Y."/>
        </authorList>
    </citation>
    <scope>NUCLEOTIDE SEQUENCE [LARGE SCALE GENOMIC DNA]</scope>
    <source>
        <strain evidence="4 5">NIES-2499</strain>
    </source>
</reference>
<dbReference type="OrthoDB" id="551431at2759"/>
<evidence type="ECO:0000313" key="4">
    <source>
        <dbReference type="EMBL" id="GAX77148.1"/>
    </source>
</evidence>
<feature type="domain" description="SRR1-like" evidence="3">
    <location>
        <begin position="238"/>
        <end position="407"/>
    </location>
</feature>
<dbReference type="GO" id="GO:0005634">
    <property type="term" value="C:nucleus"/>
    <property type="evidence" value="ECO:0007669"/>
    <property type="project" value="TreeGrafter"/>
</dbReference>
<feature type="compositionally biased region" description="Basic and acidic residues" evidence="2">
    <location>
        <begin position="17"/>
        <end position="29"/>
    </location>
</feature>
<name>A0A250X253_9CHLO</name>
<evidence type="ECO:0000256" key="1">
    <source>
        <dbReference type="ARBA" id="ARBA00009856"/>
    </source>
</evidence>
<comment type="similarity">
    <text evidence="1">Belongs to the SRR1 family.</text>
</comment>
<feature type="region of interest" description="Disordered" evidence="2">
    <location>
        <begin position="1"/>
        <end position="71"/>
    </location>
</feature>
<dbReference type="InterPro" id="IPR012942">
    <property type="entry name" value="SRR1-like"/>
</dbReference>
<dbReference type="AlphaFoldDB" id="A0A250X253"/>
<dbReference type="Pfam" id="PF07985">
    <property type="entry name" value="SRR1"/>
    <property type="match status" value="1"/>
</dbReference>
<dbReference type="PANTHER" id="PTHR28626">
    <property type="entry name" value="SRR1-LIKE PROTEIN"/>
    <property type="match status" value="1"/>
</dbReference>
<comment type="caution">
    <text evidence="4">The sequence shown here is derived from an EMBL/GenBank/DDBJ whole genome shotgun (WGS) entry which is preliminary data.</text>
</comment>
<dbReference type="Proteomes" id="UP000232323">
    <property type="component" value="Unassembled WGS sequence"/>
</dbReference>
<dbReference type="GO" id="GO:0005737">
    <property type="term" value="C:cytoplasm"/>
    <property type="evidence" value="ECO:0007669"/>
    <property type="project" value="TreeGrafter"/>
</dbReference>
<feature type="region of interest" description="Disordered" evidence="2">
    <location>
        <begin position="146"/>
        <end position="173"/>
    </location>
</feature>
<accession>A0A250X253</accession>
<sequence length="436" mass="48259">MSNDGWKVVGRVRKKDGKASDYPKCDSEKPPQAILSVDETPVYTKNSGPPGWGTGAHNGSRSRRRVARQETSFEERLQEHLKAVESFRQQLLVTETFKSLLMAMETASDTMQNMEPFKIVKREGSLHYAQFCNSQLSHDLQISGVTSGPSSLADALDTNQSHEVTQQSRVHTTDKQRIEQHSIEQQFMCSISQPQYTSDDPVEDKRVSCLQSDDPVEDKRVSCLQSLQKDDDSDTLSRSSWCHVKHLVILGLGSPGSSRVSRAQLGFALCLWSLLPGLTAPPATFDPAYDDMDKALLNKLGIEVLEVNEGGRKAAGTPTMFYMPHCEHTLYEDLISHNKNNGLLRNVVLLGNSLKQYREAWRLTHRADRPSTLLSVVEEAGCCAEQSISCGESDAEPLGAFNNTSLHLFSCFPGEKQAGGTFCEAGEDEECFLGNP</sequence>
<dbReference type="EMBL" id="BEGY01000022">
    <property type="protein sequence ID" value="GAX77148.1"/>
    <property type="molecule type" value="Genomic_DNA"/>
</dbReference>
<evidence type="ECO:0000313" key="5">
    <source>
        <dbReference type="Proteomes" id="UP000232323"/>
    </source>
</evidence>
<feature type="compositionally biased region" description="Polar residues" evidence="2">
    <location>
        <begin position="157"/>
        <end position="170"/>
    </location>
</feature>
<dbReference type="InterPro" id="IPR040044">
    <property type="entry name" value="SRR1L"/>
</dbReference>
<dbReference type="PANTHER" id="PTHR28626:SF3">
    <property type="entry name" value="SRR1-LIKE PROTEIN"/>
    <property type="match status" value="1"/>
</dbReference>